<evidence type="ECO:0000313" key="3">
    <source>
        <dbReference type="Proteomes" id="UP000292340"/>
    </source>
</evidence>
<organism evidence="2 3">
    <name type="scientific">Alternaria tenuissima</name>
    <dbReference type="NCBI Taxonomy" id="119927"/>
    <lineage>
        <taxon>Eukaryota</taxon>
        <taxon>Fungi</taxon>
        <taxon>Dikarya</taxon>
        <taxon>Ascomycota</taxon>
        <taxon>Pezizomycotina</taxon>
        <taxon>Dothideomycetes</taxon>
        <taxon>Pleosporomycetidae</taxon>
        <taxon>Pleosporales</taxon>
        <taxon>Pleosporineae</taxon>
        <taxon>Pleosporaceae</taxon>
        <taxon>Alternaria</taxon>
        <taxon>Alternaria sect. Alternaria</taxon>
        <taxon>Alternaria alternata complex</taxon>
    </lineage>
</organism>
<proteinExistence type="predicted"/>
<evidence type="ECO:0000256" key="1">
    <source>
        <dbReference type="SAM" id="SignalP"/>
    </source>
</evidence>
<gene>
    <name evidence="2" type="ORF">AA0115_g11896</name>
</gene>
<evidence type="ECO:0000313" key="2">
    <source>
        <dbReference type="EMBL" id="RYN17296.1"/>
    </source>
</evidence>
<sequence length="150" mass="15415">METIFTFVTLVALASSAPLPASQRIEPLPLVSLALIGSPSHYTIGAAQSPQLSTFISTSGNAWSIHIPIDVSLDLSTRPEHVQAIEVTGVGSGKNLAGEDVEKDDGGVLCKASLGWGSEEVVVGMGKGRVVVDGGKMGRVTGLSCWKAGA</sequence>
<keyword evidence="1" id="KW-0732">Signal</keyword>
<reference evidence="2" key="1">
    <citation type="submission" date="2017-10" db="EMBL/GenBank/DDBJ databases">
        <authorList>
            <person name="Armitage A.D."/>
            <person name="Barbara D.J."/>
            <person name="Woodhall J.W."/>
            <person name="Sreenivasaprasad S."/>
            <person name="Lane C.R."/>
            <person name="Clarkson J.P."/>
            <person name="Harrison R.J."/>
        </authorList>
    </citation>
    <scope>NUCLEOTIDE SEQUENCE</scope>
    <source>
        <strain evidence="2">FERA 1164</strain>
    </source>
</reference>
<protein>
    <submittedName>
        <fullName evidence="2">Uncharacterized protein</fullName>
    </submittedName>
</protein>
<dbReference type="EMBL" id="PDXB01000061">
    <property type="protein sequence ID" value="RYN17296.1"/>
    <property type="molecule type" value="Genomic_DNA"/>
</dbReference>
<name>A0AB37VZS5_9PLEO</name>
<dbReference type="AlphaFoldDB" id="A0AB37VZS5"/>
<dbReference type="Proteomes" id="UP000292340">
    <property type="component" value="Unassembled WGS sequence"/>
</dbReference>
<feature type="signal peptide" evidence="1">
    <location>
        <begin position="1"/>
        <end position="16"/>
    </location>
</feature>
<feature type="chain" id="PRO_5044236175" evidence="1">
    <location>
        <begin position="17"/>
        <end position="150"/>
    </location>
</feature>
<accession>A0AB37VZS5</accession>
<comment type="caution">
    <text evidence="2">The sequence shown here is derived from an EMBL/GenBank/DDBJ whole genome shotgun (WGS) entry which is preliminary data.</text>
</comment>
<reference evidence="2" key="2">
    <citation type="journal article" date="2019" name="bioRxiv">
        <title>Genomics, evolutionary history and diagnostics of the Alternaria alternata species group including apple and Asian pear pathotypes.</title>
        <authorList>
            <person name="Armitage A.D."/>
            <person name="Cockerton H.M."/>
            <person name="Sreenivasaprasad S."/>
            <person name="Woodhall J.W."/>
            <person name="Lane C.R."/>
            <person name="Harrison R.J."/>
            <person name="Clarkson J.P."/>
        </authorList>
    </citation>
    <scope>NUCLEOTIDE SEQUENCE</scope>
    <source>
        <strain evidence="2">FERA 1164</strain>
    </source>
</reference>